<name>A0A9Q8V656_9HYPO</name>
<dbReference type="Proteomes" id="UP000829364">
    <property type="component" value="Chromosome 1"/>
</dbReference>
<proteinExistence type="predicted"/>
<dbReference type="AlphaFoldDB" id="A0A9Q8V656"/>
<dbReference type="GeneID" id="72062210"/>
<sequence>MMGCHVLQRPTTNRCKNNNQEKKNTRITTIKKPNKFFGTGHCLLQRCGPSQGITLLGISSRSDGSGGGRLSGRQGFGGGSRRRQRDAGLECRRGAPTAARRRPLQAVAALDAVGS</sequence>
<feature type="region of interest" description="Disordered" evidence="1">
    <location>
        <begin position="58"/>
        <end position="102"/>
    </location>
</feature>
<gene>
    <name evidence="2" type="ORF">JDV02_000244</name>
</gene>
<feature type="compositionally biased region" description="Gly residues" evidence="1">
    <location>
        <begin position="64"/>
        <end position="79"/>
    </location>
</feature>
<feature type="compositionally biased region" description="Polar residues" evidence="1">
    <location>
        <begin position="9"/>
        <end position="18"/>
    </location>
</feature>
<accession>A0A9Q8V656</accession>
<dbReference type="RefSeq" id="XP_047836985.1">
    <property type="nucleotide sequence ID" value="XM_047981027.1"/>
</dbReference>
<dbReference type="EMBL" id="CP086354">
    <property type="protein sequence ID" value="UNI13504.1"/>
    <property type="molecule type" value="Genomic_DNA"/>
</dbReference>
<evidence type="ECO:0000313" key="3">
    <source>
        <dbReference type="Proteomes" id="UP000829364"/>
    </source>
</evidence>
<reference evidence="2" key="1">
    <citation type="submission" date="2021-11" db="EMBL/GenBank/DDBJ databases">
        <title>Purpureocillium_takamizusanense_genome.</title>
        <authorList>
            <person name="Nguyen N.-H."/>
        </authorList>
    </citation>
    <scope>NUCLEOTIDE SEQUENCE</scope>
    <source>
        <strain evidence="2">PT3</strain>
    </source>
</reference>
<evidence type="ECO:0000256" key="1">
    <source>
        <dbReference type="SAM" id="MobiDB-lite"/>
    </source>
</evidence>
<dbReference type="KEGG" id="ptkz:JDV02_000244"/>
<protein>
    <submittedName>
        <fullName evidence="2">Uncharacterized protein</fullName>
    </submittedName>
</protein>
<feature type="region of interest" description="Disordered" evidence="1">
    <location>
        <begin position="1"/>
        <end position="24"/>
    </location>
</feature>
<evidence type="ECO:0000313" key="2">
    <source>
        <dbReference type="EMBL" id="UNI13504.1"/>
    </source>
</evidence>
<organism evidence="2 3">
    <name type="scientific">Purpureocillium takamizusanense</name>
    <dbReference type="NCBI Taxonomy" id="2060973"/>
    <lineage>
        <taxon>Eukaryota</taxon>
        <taxon>Fungi</taxon>
        <taxon>Dikarya</taxon>
        <taxon>Ascomycota</taxon>
        <taxon>Pezizomycotina</taxon>
        <taxon>Sordariomycetes</taxon>
        <taxon>Hypocreomycetidae</taxon>
        <taxon>Hypocreales</taxon>
        <taxon>Ophiocordycipitaceae</taxon>
        <taxon>Purpureocillium</taxon>
    </lineage>
</organism>
<keyword evidence="3" id="KW-1185">Reference proteome</keyword>